<feature type="region of interest" description="Disordered" evidence="1">
    <location>
        <begin position="1"/>
        <end position="26"/>
    </location>
</feature>
<dbReference type="RefSeq" id="XP_041420729.1">
    <property type="nucleotide sequence ID" value="XM_041564795.1"/>
</dbReference>
<feature type="region of interest" description="Disordered" evidence="1">
    <location>
        <begin position="420"/>
        <end position="443"/>
    </location>
</feature>
<organism evidence="3 4">
    <name type="scientific">Xenopus laevis</name>
    <name type="common">African clawed frog</name>
    <dbReference type="NCBI Taxonomy" id="8355"/>
    <lineage>
        <taxon>Eukaryota</taxon>
        <taxon>Metazoa</taxon>
        <taxon>Chordata</taxon>
        <taxon>Craniata</taxon>
        <taxon>Vertebrata</taxon>
        <taxon>Euteleostomi</taxon>
        <taxon>Amphibia</taxon>
        <taxon>Batrachia</taxon>
        <taxon>Anura</taxon>
        <taxon>Pipoidea</taxon>
        <taxon>Pipidae</taxon>
        <taxon>Xenopodinae</taxon>
        <taxon>Xenopus</taxon>
        <taxon>Xenopus</taxon>
    </lineage>
</organism>
<feature type="compositionally biased region" description="Basic and acidic residues" evidence="1">
    <location>
        <begin position="433"/>
        <end position="443"/>
    </location>
</feature>
<feature type="compositionally biased region" description="Polar residues" evidence="1">
    <location>
        <begin position="1"/>
        <end position="13"/>
    </location>
</feature>
<dbReference type="InterPro" id="IPR021623">
    <property type="entry name" value="LAP2alpha_C"/>
</dbReference>
<dbReference type="Pfam" id="PF11560">
    <property type="entry name" value="LAP2alpha"/>
    <property type="match status" value="1"/>
</dbReference>
<feature type="region of interest" description="Disordered" evidence="1">
    <location>
        <begin position="88"/>
        <end position="125"/>
    </location>
</feature>
<evidence type="ECO:0000259" key="2">
    <source>
        <dbReference type="Pfam" id="PF11560"/>
    </source>
</evidence>
<dbReference type="AlphaFoldDB" id="A0A8J1KWU3"/>
<proteinExistence type="predicted"/>
<feature type="domain" description="Lamina-associated polypeptide 2 alpha C-terminal" evidence="2">
    <location>
        <begin position="168"/>
        <end position="371"/>
    </location>
</feature>
<dbReference type="GeneID" id="121394267"/>
<feature type="compositionally biased region" description="Acidic residues" evidence="1">
    <location>
        <begin position="115"/>
        <end position="124"/>
    </location>
</feature>
<evidence type="ECO:0000256" key="1">
    <source>
        <dbReference type="SAM" id="MobiDB-lite"/>
    </source>
</evidence>
<dbReference type="Proteomes" id="UP000186698">
    <property type="component" value="Chromosome 5S"/>
</dbReference>
<gene>
    <name evidence="4" type="primary">LOC121394267</name>
</gene>
<feature type="compositionally biased region" description="Polar residues" evidence="1">
    <location>
        <begin position="95"/>
        <end position="113"/>
    </location>
</feature>
<keyword evidence="3" id="KW-1185">Reference proteome</keyword>
<evidence type="ECO:0000313" key="4">
    <source>
        <dbReference type="RefSeq" id="XP_041420729.1"/>
    </source>
</evidence>
<evidence type="ECO:0000313" key="3">
    <source>
        <dbReference type="Proteomes" id="UP000186698"/>
    </source>
</evidence>
<name>A0A8J1KWU3_XENLA</name>
<sequence>MEINPQVPSSPENAATDIRSVPAPRKSLSKEKNRICVACDNTALKHSKLCERCTRRLAGDAAADTADVMRWIREAVIEGVTLATKRNNEDIMQDNGASTSRRGQMSAGWQSPTESAEDELEEEQLSSTFDMSLVEPLIKAVRAQLELPEKAEQQTSSSNPFKFLKRERSTFPLHEVIKEIILKEWEKTDAKFPIPPRVQKLYPFTAEEEIIWEKTPKVDAAVSRLSSKTLLPVEDVMSFLNPMDRKMESSLKKTYLALGATCRPALALTSVARAMQMWLQNVELALKEGVNRRDIIESLAELKLGTDFVTEASVDMVRSSSRAMALSIAARRALWLRAWNADKASKMNLCNLPFEGQMLFGTKLEDIIKKVTGGKGVFLPQERKGFKPTDFRTDRSSFRNKSNFSEQRNFRFARQPTQWRGGQSSLFKNQRGRGTEVKSTKRF</sequence>
<dbReference type="Gene3D" id="1.10.287.3160">
    <property type="match status" value="1"/>
</dbReference>
<dbReference type="KEGG" id="xla:121394267"/>
<reference evidence="4" key="1">
    <citation type="submission" date="2025-08" db="UniProtKB">
        <authorList>
            <consortium name="RefSeq"/>
        </authorList>
    </citation>
    <scope>IDENTIFICATION</scope>
    <source>
        <strain evidence="4">J_2021</strain>
        <tissue evidence="4">Erythrocytes</tissue>
    </source>
</reference>
<accession>A0A8J1KWU3</accession>
<protein>
    <submittedName>
        <fullName evidence="4">Lamina-associated polypeptide 2, isoforms alpha/zeta-like</fullName>
    </submittedName>
</protein>